<reference evidence="2 3" key="1">
    <citation type="submission" date="2024-06" db="EMBL/GenBank/DDBJ databases">
        <title>The Natural Products Discovery Center: Release of the First 8490 Sequenced Strains for Exploring Actinobacteria Biosynthetic Diversity.</title>
        <authorList>
            <person name="Kalkreuter E."/>
            <person name="Kautsar S.A."/>
            <person name="Yang D."/>
            <person name="Bader C.D."/>
            <person name="Teijaro C.N."/>
            <person name="Fluegel L."/>
            <person name="Davis C.M."/>
            <person name="Simpson J.R."/>
            <person name="Lauterbach L."/>
            <person name="Steele A.D."/>
            <person name="Gui C."/>
            <person name="Meng S."/>
            <person name="Li G."/>
            <person name="Viehrig K."/>
            <person name="Ye F."/>
            <person name="Su P."/>
            <person name="Kiefer A.F."/>
            <person name="Nichols A."/>
            <person name="Cepeda A.J."/>
            <person name="Yan W."/>
            <person name="Fan B."/>
            <person name="Jiang Y."/>
            <person name="Adhikari A."/>
            <person name="Zheng C.-J."/>
            <person name="Schuster L."/>
            <person name="Cowan T.M."/>
            <person name="Smanski M.J."/>
            <person name="Chevrette M.G."/>
            <person name="De Carvalho L.P.S."/>
            <person name="Shen B."/>
        </authorList>
    </citation>
    <scope>NUCLEOTIDE SEQUENCE [LARGE SCALE GENOMIC DNA]</scope>
    <source>
        <strain evidence="2 3">NPDC020594</strain>
    </source>
</reference>
<dbReference type="Gene3D" id="3.60.15.10">
    <property type="entry name" value="Ribonuclease Z/Hydroxyacylglutathione hydrolase-like"/>
    <property type="match status" value="1"/>
</dbReference>
<sequence length="130" mass="12688">MVVPTPGAPLAVSGAPPLGASAPVDPTVHPGLLDGDGTYQMPTVCYLVQGEGCTVLVDAGTGPVRLEFIAVGGALPDELAGSGVALAPAPEGGLSRTVVEAARPASWSPSRGTPWRQPPVSAGAGTDPAG</sequence>
<accession>A0ABV3AGR2</accession>
<evidence type="ECO:0000313" key="2">
    <source>
        <dbReference type="EMBL" id="MEU5711131.1"/>
    </source>
</evidence>
<feature type="region of interest" description="Disordered" evidence="1">
    <location>
        <begin position="1"/>
        <end position="23"/>
    </location>
</feature>
<dbReference type="InterPro" id="IPR036866">
    <property type="entry name" value="RibonucZ/Hydroxyglut_hydro"/>
</dbReference>
<dbReference type="RefSeq" id="WP_356195801.1">
    <property type="nucleotide sequence ID" value="NZ_JBEXDP010000041.1"/>
</dbReference>
<proteinExistence type="predicted"/>
<comment type="caution">
    <text evidence="2">The sequence shown here is derived from an EMBL/GenBank/DDBJ whole genome shotgun (WGS) entry which is preliminary data.</text>
</comment>
<protein>
    <submittedName>
        <fullName evidence="2">Uncharacterized protein</fullName>
    </submittedName>
</protein>
<dbReference type="EMBL" id="JBFAEG010000025">
    <property type="protein sequence ID" value="MEU5711131.1"/>
    <property type="molecule type" value="Genomic_DNA"/>
</dbReference>
<evidence type="ECO:0000256" key="1">
    <source>
        <dbReference type="SAM" id="MobiDB-lite"/>
    </source>
</evidence>
<feature type="region of interest" description="Disordered" evidence="1">
    <location>
        <begin position="100"/>
        <end position="130"/>
    </location>
</feature>
<gene>
    <name evidence="2" type="ORF">AB0H04_30390</name>
</gene>
<keyword evidence="3" id="KW-1185">Reference proteome</keyword>
<evidence type="ECO:0000313" key="3">
    <source>
        <dbReference type="Proteomes" id="UP001551011"/>
    </source>
</evidence>
<name>A0ABV3AGR2_9ACTN</name>
<dbReference type="Proteomes" id="UP001551011">
    <property type="component" value="Unassembled WGS sequence"/>
</dbReference>
<organism evidence="2 3">
    <name type="scientific">Streptomyces flaveolus</name>
    <dbReference type="NCBI Taxonomy" id="67297"/>
    <lineage>
        <taxon>Bacteria</taxon>
        <taxon>Bacillati</taxon>
        <taxon>Actinomycetota</taxon>
        <taxon>Actinomycetes</taxon>
        <taxon>Kitasatosporales</taxon>
        <taxon>Streptomycetaceae</taxon>
        <taxon>Streptomyces</taxon>
    </lineage>
</organism>